<keyword evidence="2" id="KW-1185">Reference proteome</keyword>
<reference evidence="1 2" key="1">
    <citation type="journal article" date="2019" name="Front. Microbiol.">
        <title>Ammonia Oxidation by the Arctic Terrestrial Thaumarchaeote Candidatus Nitrosocosmicus arcticus Is Stimulated by Increasing Temperatures.</title>
        <authorList>
            <person name="Alves R.J.E."/>
            <person name="Kerou M."/>
            <person name="Zappe A."/>
            <person name="Bittner R."/>
            <person name="Abby S.S."/>
            <person name="Schmidt H.A."/>
            <person name="Pfeifer K."/>
            <person name="Schleper C."/>
        </authorList>
    </citation>
    <scope>NUCLEOTIDE SEQUENCE [LARGE SCALE GENOMIC DNA]</scope>
    <source>
        <strain evidence="1 2">Kfb</strain>
    </source>
</reference>
<dbReference type="InterPro" id="IPR029063">
    <property type="entry name" value="SAM-dependent_MTases_sf"/>
</dbReference>
<dbReference type="SUPFAM" id="SSF53335">
    <property type="entry name" value="S-adenosyl-L-methionine-dependent methyltransferases"/>
    <property type="match status" value="1"/>
</dbReference>
<dbReference type="GO" id="GO:0032259">
    <property type="term" value="P:methylation"/>
    <property type="evidence" value="ECO:0007669"/>
    <property type="project" value="UniProtKB-KW"/>
</dbReference>
<sequence>MNLLKSDEFLDQMEPCMDLSFLTAYDNLIVELGCGDGRLLHRLSNKEIKANTFYLGIELDVSQYRKSCLLLPNDKHNLLFVNSPFEDVINELPDYSADEILSILPHPRYIDRANETFWKPIYKTILRKIKRNGHLLLITEFTDELFSPVIYDDYKNWKEWIIAAFADLGFFVGEIIEEIPLNYTSQFLELFSNDQQRIKILTLYLTKN</sequence>
<dbReference type="EMBL" id="VOAH01000004">
    <property type="protein sequence ID" value="TVP41113.1"/>
    <property type="molecule type" value="Genomic_DNA"/>
</dbReference>
<dbReference type="GO" id="GO:0008168">
    <property type="term" value="F:methyltransferase activity"/>
    <property type="evidence" value="ECO:0007669"/>
    <property type="project" value="UniProtKB-KW"/>
</dbReference>
<accession>A0A557SWY8</accession>
<dbReference type="AlphaFoldDB" id="A0A557SWY8"/>
<name>A0A557SWY8_9ARCH</name>
<dbReference type="CDD" id="cd02440">
    <property type="entry name" value="AdoMet_MTases"/>
    <property type="match status" value="1"/>
</dbReference>
<evidence type="ECO:0000313" key="2">
    <source>
        <dbReference type="Proteomes" id="UP000315289"/>
    </source>
</evidence>
<proteinExistence type="predicted"/>
<organism evidence="1 2">
    <name type="scientific">Candidatus Nitrosocosmicus arcticus</name>
    <dbReference type="NCBI Taxonomy" id="2035267"/>
    <lineage>
        <taxon>Archaea</taxon>
        <taxon>Nitrososphaerota</taxon>
        <taxon>Nitrososphaeria</taxon>
        <taxon>Nitrososphaerales</taxon>
        <taxon>Nitrososphaeraceae</taxon>
        <taxon>Candidatus Nitrosocosmicus</taxon>
    </lineage>
</organism>
<keyword evidence="1" id="KW-0489">Methyltransferase</keyword>
<keyword evidence="1" id="KW-0808">Transferase</keyword>
<protein>
    <submittedName>
        <fullName evidence="1">Putative tRNA (Guanine-N(7)-)-methyltransferase</fullName>
    </submittedName>
</protein>
<dbReference type="Gene3D" id="3.40.50.150">
    <property type="entry name" value="Vaccinia Virus protein VP39"/>
    <property type="match status" value="1"/>
</dbReference>
<dbReference type="Proteomes" id="UP000315289">
    <property type="component" value="Unassembled WGS sequence"/>
</dbReference>
<gene>
    <name evidence="1" type="ORF">NARC_40074</name>
</gene>
<comment type="caution">
    <text evidence="1">The sequence shown here is derived from an EMBL/GenBank/DDBJ whole genome shotgun (WGS) entry which is preliminary data.</text>
</comment>
<evidence type="ECO:0000313" key="1">
    <source>
        <dbReference type="EMBL" id="TVP41113.1"/>
    </source>
</evidence>